<accession>A0ABV8HHD9</accession>
<dbReference type="Proteomes" id="UP001595765">
    <property type="component" value="Unassembled WGS sequence"/>
</dbReference>
<name>A0ABV8HHD9_9ACTN</name>
<sequence length="204" mass="20172">MVRSFRRAAFPVLVALSLAPLAACGAGEGARTLEVHPDSEAVSVGVIKVQNAFVLTQSSGPATVSARLFNNGTTAQTLQSLRLSGSLTARLTGAKGGSSITVPANGSVLLGGKGNPTAVIDSGAEALRDGDVQTAVFLFSGTGPVSLPVNVTPARGYFEAYGPGSLPASATPSPSASPSTTATPGSTDTATPTGTPTDTTTTTP</sequence>
<dbReference type="EMBL" id="JBHSBB010000002">
    <property type="protein sequence ID" value="MFC4030220.1"/>
    <property type="molecule type" value="Genomic_DNA"/>
</dbReference>
<proteinExistence type="predicted"/>
<reference evidence="4" key="1">
    <citation type="journal article" date="2019" name="Int. J. Syst. Evol. Microbiol.">
        <title>The Global Catalogue of Microorganisms (GCM) 10K type strain sequencing project: providing services to taxonomists for standard genome sequencing and annotation.</title>
        <authorList>
            <consortium name="The Broad Institute Genomics Platform"/>
            <consortium name="The Broad Institute Genome Sequencing Center for Infectious Disease"/>
            <person name="Wu L."/>
            <person name="Ma J."/>
        </authorList>
    </citation>
    <scope>NUCLEOTIDE SEQUENCE [LARGE SCALE GENOMIC DNA]</scope>
    <source>
        <strain evidence="4">CGMCC 4.7237</strain>
    </source>
</reference>
<evidence type="ECO:0000256" key="2">
    <source>
        <dbReference type="SAM" id="SignalP"/>
    </source>
</evidence>
<feature type="chain" id="PRO_5045770221" evidence="2">
    <location>
        <begin position="23"/>
        <end position="204"/>
    </location>
</feature>
<protein>
    <submittedName>
        <fullName evidence="3">DUF461 domain-containing protein</fullName>
    </submittedName>
</protein>
<feature type="signal peptide" evidence="2">
    <location>
        <begin position="1"/>
        <end position="22"/>
    </location>
</feature>
<dbReference type="RefSeq" id="WP_386425328.1">
    <property type="nucleotide sequence ID" value="NZ_JBHSBB010000002.1"/>
</dbReference>
<gene>
    <name evidence="3" type="ORF">ACFO3J_01900</name>
</gene>
<organism evidence="3 4">
    <name type="scientific">Streptomyces polygonati</name>
    <dbReference type="NCBI Taxonomy" id="1617087"/>
    <lineage>
        <taxon>Bacteria</taxon>
        <taxon>Bacillati</taxon>
        <taxon>Actinomycetota</taxon>
        <taxon>Actinomycetes</taxon>
        <taxon>Kitasatosporales</taxon>
        <taxon>Streptomycetaceae</taxon>
        <taxon>Streptomyces</taxon>
    </lineage>
</organism>
<keyword evidence="4" id="KW-1185">Reference proteome</keyword>
<evidence type="ECO:0000313" key="3">
    <source>
        <dbReference type="EMBL" id="MFC4030220.1"/>
    </source>
</evidence>
<comment type="caution">
    <text evidence="3">The sequence shown here is derived from an EMBL/GenBank/DDBJ whole genome shotgun (WGS) entry which is preliminary data.</text>
</comment>
<feature type="region of interest" description="Disordered" evidence="1">
    <location>
        <begin position="164"/>
        <end position="204"/>
    </location>
</feature>
<evidence type="ECO:0000256" key="1">
    <source>
        <dbReference type="SAM" id="MobiDB-lite"/>
    </source>
</evidence>
<evidence type="ECO:0000313" key="4">
    <source>
        <dbReference type="Proteomes" id="UP001595765"/>
    </source>
</evidence>
<feature type="compositionally biased region" description="Low complexity" evidence="1">
    <location>
        <begin position="167"/>
        <end position="204"/>
    </location>
</feature>
<keyword evidence="2" id="KW-0732">Signal</keyword>